<comment type="caution">
    <text evidence="3">The sequence shown here is derived from an EMBL/GenBank/DDBJ whole genome shotgun (WGS) entry which is preliminary data.</text>
</comment>
<feature type="active site" description="Proton donor" evidence="2">
    <location>
        <position position="46"/>
    </location>
</feature>
<dbReference type="EC" id="3.1.4.58" evidence="2"/>
<protein>
    <recommendedName>
        <fullName evidence="2">RNA 2',3'-cyclic phosphodiesterase</fullName>
        <shortName evidence="2">RNA 2',3'-CPDase</shortName>
        <ecNumber evidence="2">3.1.4.58</ecNumber>
    </recommendedName>
</protein>
<dbReference type="GO" id="GO:0008664">
    <property type="term" value="F:RNA 2',3'-cyclic 3'-phosphodiesterase activity"/>
    <property type="evidence" value="ECO:0007669"/>
    <property type="project" value="UniProtKB-EC"/>
</dbReference>
<keyword evidence="3" id="KW-0436">Ligase</keyword>
<dbReference type="SUPFAM" id="SSF55144">
    <property type="entry name" value="LigT-like"/>
    <property type="match status" value="1"/>
</dbReference>
<feature type="short sequence motif" description="HXTX 1" evidence="2">
    <location>
        <begin position="46"/>
        <end position="49"/>
    </location>
</feature>
<dbReference type="InterPro" id="IPR004175">
    <property type="entry name" value="RNA_CPDase"/>
</dbReference>
<dbReference type="GO" id="GO:0016874">
    <property type="term" value="F:ligase activity"/>
    <property type="evidence" value="ECO:0007669"/>
    <property type="project" value="UniProtKB-KW"/>
</dbReference>
<evidence type="ECO:0000313" key="3">
    <source>
        <dbReference type="EMBL" id="KKU90096.1"/>
    </source>
</evidence>
<dbReference type="GO" id="GO:0004113">
    <property type="term" value="F:2',3'-cyclic-nucleotide 3'-phosphodiesterase activity"/>
    <property type="evidence" value="ECO:0007669"/>
    <property type="project" value="InterPro"/>
</dbReference>
<dbReference type="InterPro" id="IPR009097">
    <property type="entry name" value="Cyclic_Pdiesterase"/>
</dbReference>
<comment type="catalytic activity">
    <reaction evidence="2">
        <text>a 3'-end 2',3'-cyclophospho-ribonucleotide-RNA + H2O = a 3'-end 2'-phospho-ribonucleotide-RNA + H(+)</text>
        <dbReference type="Rhea" id="RHEA:11828"/>
        <dbReference type="Rhea" id="RHEA-COMP:10464"/>
        <dbReference type="Rhea" id="RHEA-COMP:17353"/>
        <dbReference type="ChEBI" id="CHEBI:15377"/>
        <dbReference type="ChEBI" id="CHEBI:15378"/>
        <dbReference type="ChEBI" id="CHEBI:83064"/>
        <dbReference type="ChEBI" id="CHEBI:173113"/>
        <dbReference type="EC" id="3.1.4.58"/>
    </reaction>
</comment>
<keyword evidence="1 2" id="KW-0378">Hydrolase</keyword>
<name>A0A0G1U7K9_9BACT</name>
<evidence type="ECO:0000256" key="2">
    <source>
        <dbReference type="HAMAP-Rule" id="MF_01940"/>
    </source>
</evidence>
<comment type="function">
    <text evidence="2">Hydrolyzes RNA 2',3'-cyclic phosphodiester to an RNA 2'-phosphomonoester.</text>
</comment>
<dbReference type="NCBIfam" id="TIGR02258">
    <property type="entry name" value="2_5_ligase"/>
    <property type="match status" value="1"/>
</dbReference>
<feature type="active site" description="Proton acceptor" evidence="2">
    <location>
        <position position="137"/>
    </location>
</feature>
<dbReference type="Proteomes" id="UP000033882">
    <property type="component" value="Unassembled WGS sequence"/>
</dbReference>
<dbReference type="AlphaFoldDB" id="A0A0G1U7K9"/>
<accession>A0A0G1U7K9</accession>
<reference evidence="3 4" key="1">
    <citation type="journal article" date="2015" name="Nature">
        <title>rRNA introns, odd ribosomes, and small enigmatic genomes across a large radiation of phyla.</title>
        <authorList>
            <person name="Brown C.T."/>
            <person name="Hug L.A."/>
            <person name="Thomas B.C."/>
            <person name="Sharon I."/>
            <person name="Castelle C.J."/>
            <person name="Singh A."/>
            <person name="Wilkins M.J."/>
            <person name="Williams K.H."/>
            <person name="Banfield J.F."/>
        </authorList>
    </citation>
    <scope>NUCLEOTIDE SEQUENCE [LARGE SCALE GENOMIC DNA]</scope>
</reference>
<gene>
    <name evidence="3" type="ORF">UY19_C0006G0034</name>
</gene>
<dbReference type="PANTHER" id="PTHR35561:SF1">
    <property type="entry name" value="RNA 2',3'-CYCLIC PHOSPHODIESTERASE"/>
    <property type="match status" value="1"/>
</dbReference>
<dbReference type="EMBL" id="LCPB01000006">
    <property type="protein sequence ID" value="KKU90096.1"/>
    <property type="molecule type" value="Genomic_DNA"/>
</dbReference>
<proteinExistence type="inferred from homology"/>
<sequence>MKKSLFIAINIPPEAIEAVRQLLQADSATYPDLYANARMTPSQDWHITVLYLGEQEEHSIDVIERIITDVARQITIPQLAIKMLTTAPPHRPPRMIWATLLAESNTVLGTFKKGVLQELANHAIHPQGEQFANFNGHITLARLPEGRKIADHAIALAHTIPIPVARIDIMETHLESTGAKYSIVRSIPLLHE</sequence>
<comment type="similarity">
    <text evidence="2">Belongs to the 2H phosphoesterase superfamily. ThpR family.</text>
</comment>
<dbReference type="HAMAP" id="MF_01940">
    <property type="entry name" value="RNA_CPDase"/>
    <property type="match status" value="1"/>
</dbReference>
<dbReference type="Gene3D" id="3.90.1140.10">
    <property type="entry name" value="Cyclic phosphodiesterase"/>
    <property type="match status" value="1"/>
</dbReference>
<organism evidence="3 4">
    <name type="scientific">Candidatus Wolfebacteria bacterium GW2011_GWA2_47_9b</name>
    <dbReference type="NCBI Taxonomy" id="1619005"/>
    <lineage>
        <taxon>Bacteria</taxon>
        <taxon>Candidatus Wolfeibacteriota</taxon>
    </lineage>
</organism>
<dbReference type="PANTHER" id="PTHR35561">
    <property type="entry name" value="RNA 2',3'-CYCLIC PHOSPHODIESTERASE"/>
    <property type="match status" value="1"/>
</dbReference>
<feature type="short sequence motif" description="HXTX 2" evidence="2">
    <location>
        <begin position="137"/>
        <end position="140"/>
    </location>
</feature>
<evidence type="ECO:0000313" key="4">
    <source>
        <dbReference type="Proteomes" id="UP000033882"/>
    </source>
</evidence>
<evidence type="ECO:0000256" key="1">
    <source>
        <dbReference type="ARBA" id="ARBA00022801"/>
    </source>
</evidence>